<proteinExistence type="predicted"/>
<dbReference type="Gene3D" id="1.10.357.10">
    <property type="entry name" value="Tetracycline Repressor, domain 2"/>
    <property type="match status" value="1"/>
</dbReference>
<dbReference type="SUPFAM" id="SSF46689">
    <property type="entry name" value="Homeodomain-like"/>
    <property type="match status" value="1"/>
</dbReference>
<protein>
    <submittedName>
        <fullName evidence="1">TetR/AcrR family transcriptional regulator</fullName>
    </submittedName>
</protein>
<gene>
    <name evidence="1" type="ORF">ACEZDG_22255</name>
</gene>
<keyword evidence="2" id="KW-1185">Reference proteome</keyword>
<dbReference type="PRINTS" id="PR00455">
    <property type="entry name" value="HTHTETR"/>
</dbReference>
<reference evidence="1 2" key="1">
    <citation type="submission" date="2024-09" db="EMBL/GenBank/DDBJ databases">
        <authorList>
            <person name="Lee S.D."/>
        </authorList>
    </citation>
    <scope>NUCLEOTIDE SEQUENCE [LARGE SCALE GENOMIC DNA]</scope>
    <source>
        <strain evidence="1 2">N1-1</strain>
    </source>
</reference>
<dbReference type="InterPro" id="IPR050109">
    <property type="entry name" value="HTH-type_TetR-like_transc_reg"/>
</dbReference>
<dbReference type="PANTHER" id="PTHR30055">
    <property type="entry name" value="HTH-TYPE TRANSCRIPTIONAL REGULATOR RUTR"/>
    <property type="match status" value="1"/>
</dbReference>
<organism evidence="1 2">
    <name type="scientific">Streptacidiphilus alkalitolerans</name>
    <dbReference type="NCBI Taxonomy" id="3342712"/>
    <lineage>
        <taxon>Bacteria</taxon>
        <taxon>Bacillati</taxon>
        <taxon>Actinomycetota</taxon>
        <taxon>Actinomycetes</taxon>
        <taxon>Kitasatosporales</taxon>
        <taxon>Streptomycetaceae</taxon>
        <taxon>Streptacidiphilus</taxon>
    </lineage>
</organism>
<comment type="caution">
    <text evidence="1">The sequence shown here is derived from an EMBL/GenBank/DDBJ whole genome shotgun (WGS) entry which is preliminary data.</text>
</comment>
<dbReference type="InterPro" id="IPR001647">
    <property type="entry name" value="HTH_TetR"/>
</dbReference>
<name>A0ABV6VE67_9ACTN</name>
<dbReference type="Proteomes" id="UP001592582">
    <property type="component" value="Unassembled WGS sequence"/>
</dbReference>
<dbReference type="PROSITE" id="PS50977">
    <property type="entry name" value="HTH_TETR_2"/>
    <property type="match status" value="1"/>
</dbReference>
<dbReference type="PANTHER" id="PTHR30055:SF146">
    <property type="entry name" value="HTH-TYPE TRANSCRIPTIONAL DUAL REGULATOR CECR"/>
    <property type="match status" value="1"/>
</dbReference>
<sequence length="178" mass="19466">MARSNAEDRRAQVIDAAIALFAHTGYEGTKTSAIAARVGVSQPYLFQLFPTKKAIFIAAWHEACDRIVDTLTKAVAGTPRPQRLPVLATAYDELVTTDRDLLTIQIHAWSASASDADIAEATRAGLERLEQSAIEQLGISAEQATRLLADMAFYNISVGVRMRNPGDCTVTRLLQQHR</sequence>
<evidence type="ECO:0000313" key="2">
    <source>
        <dbReference type="Proteomes" id="UP001592582"/>
    </source>
</evidence>
<dbReference type="InterPro" id="IPR009057">
    <property type="entry name" value="Homeodomain-like_sf"/>
</dbReference>
<dbReference type="Pfam" id="PF00440">
    <property type="entry name" value="TetR_N"/>
    <property type="match status" value="1"/>
</dbReference>
<accession>A0ABV6VE67</accession>
<evidence type="ECO:0000313" key="1">
    <source>
        <dbReference type="EMBL" id="MFC1411993.1"/>
    </source>
</evidence>
<dbReference type="EMBL" id="JBHEZX010000009">
    <property type="protein sequence ID" value="MFC1411993.1"/>
    <property type="molecule type" value="Genomic_DNA"/>
</dbReference>